<dbReference type="OrthoDB" id="7191281at2"/>
<dbReference type="SUPFAM" id="SSF51735">
    <property type="entry name" value="NAD(P)-binding Rossmann-fold domains"/>
    <property type="match status" value="1"/>
</dbReference>
<dbReference type="Gene3D" id="3.40.50.720">
    <property type="entry name" value="NAD(P)-binding Rossmann-like Domain"/>
    <property type="match status" value="1"/>
</dbReference>
<gene>
    <name evidence="4" type="ORF">A8V01_25250</name>
</gene>
<dbReference type="AlphaFoldDB" id="A0A2K2FW85"/>
<dbReference type="PANTHER" id="PTHR43008">
    <property type="entry name" value="BENZIL REDUCTASE"/>
    <property type="match status" value="1"/>
</dbReference>
<dbReference type="Pfam" id="PF00106">
    <property type="entry name" value="adh_short"/>
    <property type="match status" value="1"/>
</dbReference>
<dbReference type="PANTHER" id="PTHR43008:SF7">
    <property type="entry name" value="SHORT CHAIN DEHYDROGENASE_REDUCTASE (AFU_ORTHOLOGUE AFUA_2G00830)"/>
    <property type="match status" value="1"/>
</dbReference>
<evidence type="ECO:0000313" key="5">
    <source>
        <dbReference type="Proteomes" id="UP000236327"/>
    </source>
</evidence>
<keyword evidence="5" id="KW-1185">Reference proteome</keyword>
<dbReference type="InterPro" id="IPR002347">
    <property type="entry name" value="SDR_fam"/>
</dbReference>
<dbReference type="InterPro" id="IPR020904">
    <property type="entry name" value="Sc_DH/Rdtase_CS"/>
</dbReference>
<comment type="similarity">
    <text evidence="1 3">Belongs to the short-chain dehydrogenases/reductases (SDR) family.</text>
</comment>
<evidence type="ECO:0000256" key="3">
    <source>
        <dbReference type="RuleBase" id="RU000363"/>
    </source>
</evidence>
<dbReference type="PRINTS" id="PR00081">
    <property type="entry name" value="GDHRDH"/>
</dbReference>
<keyword evidence="2" id="KW-0560">Oxidoreductase</keyword>
<accession>A0A2K2FW85</accession>
<dbReference type="InterPro" id="IPR036291">
    <property type="entry name" value="NAD(P)-bd_dom_sf"/>
</dbReference>
<dbReference type="EMBL" id="LYMM01000061">
    <property type="protein sequence ID" value="PNU03057.1"/>
    <property type="molecule type" value="Genomic_DNA"/>
</dbReference>
<protein>
    <submittedName>
        <fullName evidence="4">Oxidoreductase</fullName>
    </submittedName>
</protein>
<evidence type="ECO:0000256" key="1">
    <source>
        <dbReference type="ARBA" id="ARBA00006484"/>
    </source>
</evidence>
<dbReference type="GO" id="GO:0050664">
    <property type="term" value="F:oxidoreductase activity, acting on NAD(P)H, oxygen as acceptor"/>
    <property type="evidence" value="ECO:0007669"/>
    <property type="project" value="TreeGrafter"/>
</dbReference>
<dbReference type="RefSeq" id="WP_103098151.1">
    <property type="nucleotide sequence ID" value="NZ_LYMM01000061.1"/>
</dbReference>
<name>A0A2K2FW85_9SPHN</name>
<evidence type="ECO:0000256" key="2">
    <source>
        <dbReference type="ARBA" id="ARBA00023002"/>
    </source>
</evidence>
<reference evidence="4 5" key="1">
    <citation type="submission" date="2016-05" db="EMBL/GenBank/DDBJ databases">
        <title>Complete genome sequence of Novosphingobium guangzhouense SA925(T).</title>
        <authorList>
            <person name="Sha S."/>
        </authorList>
    </citation>
    <scope>NUCLEOTIDE SEQUENCE [LARGE SCALE GENOMIC DNA]</scope>
    <source>
        <strain evidence="4 5">SA925</strain>
    </source>
</reference>
<organism evidence="4 5">
    <name type="scientific">Novosphingobium guangzhouense</name>
    <dbReference type="NCBI Taxonomy" id="1850347"/>
    <lineage>
        <taxon>Bacteria</taxon>
        <taxon>Pseudomonadati</taxon>
        <taxon>Pseudomonadota</taxon>
        <taxon>Alphaproteobacteria</taxon>
        <taxon>Sphingomonadales</taxon>
        <taxon>Sphingomonadaceae</taxon>
        <taxon>Novosphingobium</taxon>
    </lineage>
</organism>
<comment type="caution">
    <text evidence="4">The sequence shown here is derived from an EMBL/GenBank/DDBJ whole genome shotgun (WGS) entry which is preliminary data.</text>
</comment>
<dbReference type="Proteomes" id="UP000236327">
    <property type="component" value="Unassembled WGS sequence"/>
</dbReference>
<evidence type="ECO:0000313" key="4">
    <source>
        <dbReference type="EMBL" id="PNU03057.1"/>
    </source>
</evidence>
<sequence length="284" mass="31265">MSSPQPVLASGRTAVITGAAKGIGEGTARKLADLGMNLCLFDRDHHALQTLCSELQTRTRVVPISGDVTCESDLTHLRDTAFETFGEIALLMNNAGIIDAAGPWSELATWRRQLEVNLLSMVRAQSLFVPHMLAQDGPGYIVNLGSKEGITTPPGNAAYSVAKAGVKVLTEQLAHDLREACGSRLSAHLLVPGYTWTPMNQAKKPEALEKPEEAWTCEELVTYFLARLDAGDFYIVCPDNAVTPEIDARRIEWAMYDMIDNRPALSRWHPEWAKRFAEFLRAEG</sequence>
<dbReference type="PRINTS" id="PR00080">
    <property type="entry name" value="SDRFAMILY"/>
</dbReference>
<dbReference type="PROSITE" id="PS00061">
    <property type="entry name" value="ADH_SHORT"/>
    <property type="match status" value="1"/>
</dbReference>
<proteinExistence type="inferred from homology"/>
<dbReference type="CDD" id="cd05233">
    <property type="entry name" value="SDR_c"/>
    <property type="match status" value="1"/>
</dbReference>